<gene>
    <name evidence="4" type="primary">infC</name>
    <name evidence="10" type="ORF">SAMN05660443_0723</name>
</gene>
<evidence type="ECO:0000313" key="10">
    <source>
        <dbReference type="EMBL" id="SFB88493.1"/>
    </source>
</evidence>
<proteinExistence type="inferred from homology"/>
<evidence type="ECO:0000259" key="8">
    <source>
        <dbReference type="Pfam" id="PF00707"/>
    </source>
</evidence>
<organism evidence="10 11">
    <name type="scientific">Marinospirillum celere</name>
    <dbReference type="NCBI Taxonomy" id="1122252"/>
    <lineage>
        <taxon>Bacteria</taxon>
        <taxon>Pseudomonadati</taxon>
        <taxon>Pseudomonadota</taxon>
        <taxon>Gammaproteobacteria</taxon>
        <taxon>Oceanospirillales</taxon>
        <taxon>Oceanospirillaceae</taxon>
        <taxon>Marinospirillum</taxon>
    </lineage>
</organism>
<dbReference type="RefSeq" id="WP_425434187.1">
    <property type="nucleotide sequence ID" value="NZ_FOLH01000001.1"/>
</dbReference>
<dbReference type="InterPro" id="IPR036787">
    <property type="entry name" value="T_IF-3_N_sf"/>
</dbReference>
<dbReference type="EMBL" id="FOLH01000001">
    <property type="protein sequence ID" value="SFB88493.1"/>
    <property type="molecule type" value="Genomic_DNA"/>
</dbReference>
<dbReference type="Gene3D" id="3.10.20.80">
    <property type="entry name" value="Translation initiation factor 3 (IF-3), N-terminal domain"/>
    <property type="match status" value="1"/>
</dbReference>
<dbReference type="NCBIfam" id="TIGR00168">
    <property type="entry name" value="infC"/>
    <property type="match status" value="1"/>
</dbReference>
<evidence type="ECO:0000256" key="7">
    <source>
        <dbReference type="SAM" id="MobiDB-lite"/>
    </source>
</evidence>
<dbReference type="SUPFAM" id="SSF54364">
    <property type="entry name" value="Translation initiation factor IF3, N-terminal domain"/>
    <property type="match status" value="1"/>
</dbReference>
<name>A0A1I1EUA6_9GAMM</name>
<evidence type="ECO:0000256" key="1">
    <source>
        <dbReference type="ARBA" id="ARBA00005439"/>
    </source>
</evidence>
<feature type="region of interest" description="Disordered" evidence="7">
    <location>
        <begin position="1"/>
        <end position="31"/>
    </location>
</feature>
<evidence type="ECO:0000313" key="11">
    <source>
        <dbReference type="Proteomes" id="UP000199058"/>
    </source>
</evidence>
<dbReference type="GO" id="GO:0032790">
    <property type="term" value="P:ribosome disassembly"/>
    <property type="evidence" value="ECO:0007669"/>
    <property type="project" value="TreeGrafter"/>
</dbReference>
<dbReference type="HAMAP" id="MF_00080">
    <property type="entry name" value="IF_3"/>
    <property type="match status" value="1"/>
</dbReference>
<dbReference type="GO" id="GO:0005829">
    <property type="term" value="C:cytosol"/>
    <property type="evidence" value="ECO:0007669"/>
    <property type="project" value="TreeGrafter"/>
</dbReference>
<comment type="subcellular location">
    <subcellularLocation>
        <location evidence="4 6">Cytoplasm</location>
    </subcellularLocation>
</comment>
<dbReference type="AlphaFoldDB" id="A0A1I1EUA6"/>
<dbReference type="Pfam" id="PF00707">
    <property type="entry name" value="IF3_C"/>
    <property type="match status" value="1"/>
</dbReference>
<comment type="subunit">
    <text evidence="4 6">Monomer.</text>
</comment>
<keyword evidence="3 4" id="KW-0648">Protein biosynthesis</keyword>
<dbReference type="PANTHER" id="PTHR10938:SF0">
    <property type="entry name" value="TRANSLATION INITIATION FACTOR IF-3, MITOCHONDRIAL"/>
    <property type="match status" value="1"/>
</dbReference>
<dbReference type="InterPro" id="IPR036788">
    <property type="entry name" value="T_IF-3_C_sf"/>
</dbReference>
<dbReference type="InterPro" id="IPR019814">
    <property type="entry name" value="Translation_initiation_fac_3_N"/>
</dbReference>
<dbReference type="GO" id="GO:0016020">
    <property type="term" value="C:membrane"/>
    <property type="evidence" value="ECO:0007669"/>
    <property type="project" value="TreeGrafter"/>
</dbReference>
<dbReference type="SUPFAM" id="SSF55200">
    <property type="entry name" value="Translation initiation factor IF3, C-terminal domain"/>
    <property type="match status" value="1"/>
</dbReference>
<comment type="similarity">
    <text evidence="1 4 6">Belongs to the IF-3 family.</text>
</comment>
<feature type="compositionally biased region" description="Basic and acidic residues" evidence="7">
    <location>
        <begin position="1"/>
        <end position="12"/>
    </location>
</feature>
<evidence type="ECO:0000256" key="3">
    <source>
        <dbReference type="ARBA" id="ARBA00022917"/>
    </source>
</evidence>
<dbReference type="InterPro" id="IPR001288">
    <property type="entry name" value="Translation_initiation_fac_3"/>
</dbReference>
<protein>
    <recommendedName>
        <fullName evidence="4 5">Translation initiation factor IF-3</fullName>
    </recommendedName>
</protein>
<evidence type="ECO:0000256" key="2">
    <source>
        <dbReference type="ARBA" id="ARBA00022540"/>
    </source>
</evidence>
<dbReference type="FunFam" id="3.30.110.10:FF:000001">
    <property type="entry name" value="Translation initiation factor IF-3"/>
    <property type="match status" value="1"/>
</dbReference>
<dbReference type="Pfam" id="PF05198">
    <property type="entry name" value="IF3_N"/>
    <property type="match status" value="1"/>
</dbReference>
<dbReference type="GO" id="GO:0043022">
    <property type="term" value="F:ribosome binding"/>
    <property type="evidence" value="ECO:0007669"/>
    <property type="project" value="UniProtKB-ARBA"/>
</dbReference>
<accession>A0A1I1EUA6</accession>
<evidence type="ECO:0000259" key="9">
    <source>
        <dbReference type="Pfam" id="PF05198"/>
    </source>
</evidence>
<dbReference type="PROSITE" id="PS00938">
    <property type="entry name" value="IF3"/>
    <property type="match status" value="1"/>
</dbReference>
<dbReference type="FunFam" id="3.10.20.80:FF:000001">
    <property type="entry name" value="Translation initiation factor IF-3"/>
    <property type="match status" value="1"/>
</dbReference>
<dbReference type="InterPro" id="IPR019813">
    <property type="entry name" value="Translation_initiation_fac3_CS"/>
</dbReference>
<keyword evidence="2 4" id="KW-0396">Initiation factor</keyword>
<feature type="domain" description="Translation initiation factor 3 C-terminal" evidence="8">
    <location>
        <begin position="105"/>
        <end position="190"/>
    </location>
</feature>
<evidence type="ECO:0000256" key="6">
    <source>
        <dbReference type="RuleBase" id="RU000646"/>
    </source>
</evidence>
<dbReference type="STRING" id="1122252.SAMN05660443_0723"/>
<feature type="domain" description="Translation initiation factor 3 N-terminal" evidence="9">
    <location>
        <begin position="30"/>
        <end position="97"/>
    </location>
</feature>
<dbReference type="PANTHER" id="PTHR10938">
    <property type="entry name" value="TRANSLATION INITIATION FACTOR IF-3"/>
    <property type="match status" value="1"/>
</dbReference>
<keyword evidence="11" id="KW-1185">Reference proteome</keyword>
<dbReference type="GO" id="GO:0003743">
    <property type="term" value="F:translation initiation factor activity"/>
    <property type="evidence" value="ECO:0007669"/>
    <property type="project" value="UniProtKB-UniRule"/>
</dbReference>
<dbReference type="InterPro" id="IPR019815">
    <property type="entry name" value="Translation_initiation_fac_3_C"/>
</dbReference>
<reference evidence="10 11" key="1">
    <citation type="submission" date="2016-10" db="EMBL/GenBank/DDBJ databases">
        <authorList>
            <person name="de Groot N.N."/>
        </authorList>
    </citation>
    <scope>NUCLEOTIDE SEQUENCE [LARGE SCALE GENOMIC DNA]</scope>
    <source>
        <strain evidence="10 11">DSM 18438</strain>
    </source>
</reference>
<comment type="function">
    <text evidence="4 6">IF-3 binds to the 30S ribosomal subunit and shifts the equilibrium between 70S ribosomes and their 50S and 30S subunits in favor of the free subunits, thus enhancing the availability of 30S subunits on which protein synthesis initiation begins.</text>
</comment>
<keyword evidence="4" id="KW-0963">Cytoplasm</keyword>
<evidence type="ECO:0000256" key="5">
    <source>
        <dbReference type="NCBIfam" id="TIGR00168"/>
    </source>
</evidence>
<dbReference type="Proteomes" id="UP000199058">
    <property type="component" value="Unassembled WGS sequence"/>
</dbReference>
<evidence type="ECO:0000256" key="4">
    <source>
        <dbReference type="HAMAP-Rule" id="MF_00080"/>
    </source>
</evidence>
<dbReference type="Gene3D" id="3.30.110.10">
    <property type="entry name" value="Translation initiation factor 3 (IF-3), C-terminal domain"/>
    <property type="match status" value="1"/>
</dbReference>
<sequence>MINLKQDGDKAIKRANPIRGRDPKKNLPPINENIQADEVRLIDQDGEQVGVVPLQEALDKAAEAELDLVKISEADPIVCKIMDYGKYVFEQKKAKNAQKKKQKQIQIKEVKFRPGTEEGDFQIKFRNLKRFLEDGDKVKMTLRFRGREMAHQDIGLRLFQRVEEELGDTVVIESRPRLEGRQMVMMMAPKKK</sequence>